<keyword evidence="3" id="KW-1185">Reference proteome</keyword>
<evidence type="ECO:0000313" key="3">
    <source>
        <dbReference type="Proteomes" id="UP001266305"/>
    </source>
</evidence>
<feature type="compositionally biased region" description="Low complexity" evidence="1">
    <location>
        <begin position="32"/>
        <end position="44"/>
    </location>
</feature>
<accession>A0ABQ9TDW2</accession>
<proteinExistence type="predicted"/>
<organism evidence="2 3">
    <name type="scientific">Saguinus oedipus</name>
    <name type="common">Cotton-top tamarin</name>
    <name type="synonym">Oedipomidas oedipus</name>
    <dbReference type="NCBI Taxonomy" id="9490"/>
    <lineage>
        <taxon>Eukaryota</taxon>
        <taxon>Metazoa</taxon>
        <taxon>Chordata</taxon>
        <taxon>Craniata</taxon>
        <taxon>Vertebrata</taxon>
        <taxon>Euteleostomi</taxon>
        <taxon>Mammalia</taxon>
        <taxon>Eutheria</taxon>
        <taxon>Euarchontoglires</taxon>
        <taxon>Primates</taxon>
        <taxon>Haplorrhini</taxon>
        <taxon>Platyrrhini</taxon>
        <taxon>Cebidae</taxon>
        <taxon>Callitrichinae</taxon>
        <taxon>Saguinus</taxon>
    </lineage>
</organism>
<protein>
    <submittedName>
        <fullName evidence="2">Uncharacterized protein</fullName>
    </submittedName>
</protein>
<feature type="region of interest" description="Disordered" evidence="1">
    <location>
        <begin position="1"/>
        <end position="44"/>
    </location>
</feature>
<reference evidence="2 3" key="1">
    <citation type="submission" date="2023-05" db="EMBL/GenBank/DDBJ databases">
        <title>B98-5 Cell Line De Novo Hybrid Assembly: An Optical Mapping Approach.</title>
        <authorList>
            <person name="Kananen K."/>
            <person name="Auerbach J.A."/>
            <person name="Kautto E."/>
            <person name="Blachly J.S."/>
        </authorList>
    </citation>
    <scope>NUCLEOTIDE SEQUENCE [LARGE SCALE GENOMIC DNA]</scope>
    <source>
        <strain evidence="2">B95-8</strain>
        <tissue evidence="2">Cell line</tissue>
    </source>
</reference>
<gene>
    <name evidence="2" type="ORF">P7K49_037986</name>
</gene>
<evidence type="ECO:0000256" key="1">
    <source>
        <dbReference type="SAM" id="MobiDB-lite"/>
    </source>
</evidence>
<comment type="caution">
    <text evidence="2">The sequence shown here is derived from an EMBL/GenBank/DDBJ whole genome shotgun (WGS) entry which is preliminary data.</text>
</comment>
<evidence type="ECO:0000313" key="2">
    <source>
        <dbReference type="EMBL" id="KAK2082750.1"/>
    </source>
</evidence>
<dbReference type="Proteomes" id="UP001266305">
    <property type="component" value="Unassembled WGS sequence"/>
</dbReference>
<name>A0ABQ9TDW2_SAGOE</name>
<sequence length="165" mass="17502">MEAPGLAQAAAEESDSREVAGGTPDGAPALCRPSPEARSPESPAYRLQDFDTLATVGAHGATRTLSALPRRSGWGPHSGLPLLPGSHRGVLGEVEHTPSSGRSPDRSVPSLERRRLLSETTLHPQHTQHPGARAARRHKTSCGSPRLGDLVRPPRQPPQGHGREI</sequence>
<feature type="region of interest" description="Disordered" evidence="1">
    <location>
        <begin position="61"/>
        <end position="165"/>
    </location>
</feature>
<dbReference type="EMBL" id="JASSZA010000023">
    <property type="protein sequence ID" value="KAK2082750.1"/>
    <property type="molecule type" value="Genomic_DNA"/>
</dbReference>